<organism evidence="5 6">
    <name type="scientific">Trapa natans</name>
    <name type="common">Water chestnut</name>
    <dbReference type="NCBI Taxonomy" id="22666"/>
    <lineage>
        <taxon>Eukaryota</taxon>
        <taxon>Viridiplantae</taxon>
        <taxon>Streptophyta</taxon>
        <taxon>Embryophyta</taxon>
        <taxon>Tracheophyta</taxon>
        <taxon>Spermatophyta</taxon>
        <taxon>Magnoliopsida</taxon>
        <taxon>eudicotyledons</taxon>
        <taxon>Gunneridae</taxon>
        <taxon>Pentapetalae</taxon>
        <taxon>rosids</taxon>
        <taxon>malvids</taxon>
        <taxon>Myrtales</taxon>
        <taxon>Lythraceae</taxon>
        <taxon>Trapa</taxon>
    </lineage>
</organism>
<reference evidence="5 6" key="1">
    <citation type="journal article" date="2023" name="Hortic Res">
        <title>Pangenome of water caltrop reveals structural variations and asymmetric subgenome divergence after allopolyploidization.</title>
        <authorList>
            <person name="Zhang X."/>
            <person name="Chen Y."/>
            <person name="Wang L."/>
            <person name="Yuan Y."/>
            <person name="Fang M."/>
            <person name="Shi L."/>
            <person name="Lu R."/>
            <person name="Comes H.P."/>
            <person name="Ma Y."/>
            <person name="Chen Y."/>
            <person name="Huang G."/>
            <person name="Zhou Y."/>
            <person name="Zheng Z."/>
            <person name="Qiu Y."/>
        </authorList>
    </citation>
    <scope>NUCLEOTIDE SEQUENCE [LARGE SCALE GENOMIC DNA]</scope>
    <source>
        <strain evidence="5">F231</strain>
    </source>
</reference>
<gene>
    <name evidence="5" type="ORF">SAY86_032260</name>
</gene>
<evidence type="ECO:0000313" key="6">
    <source>
        <dbReference type="Proteomes" id="UP001346149"/>
    </source>
</evidence>
<dbReference type="PROSITE" id="PS50985">
    <property type="entry name" value="GRAS"/>
    <property type="match status" value="1"/>
</dbReference>
<sequence>MEEEAAVMIWRSEMKESTKEASDSKQLGEPSSGRLRDRRSVLQLHCIVEERREALNSFPRMLRKLSPKRLVLVEEDSRHIGSFFLGRFMEALHYYSATSDSLDNMLPRLDYWGRRKGSTAGFHPVHMKMISQVKQWLGKSDVWGVHCCGGERVLGSRVEYEAHDCSFFLEMQLEKEAPSMAIN</sequence>
<evidence type="ECO:0000256" key="4">
    <source>
        <dbReference type="SAM" id="MobiDB-lite"/>
    </source>
</evidence>
<dbReference type="AlphaFoldDB" id="A0AAN7LT93"/>
<evidence type="ECO:0000256" key="2">
    <source>
        <dbReference type="ARBA" id="ARBA00023163"/>
    </source>
</evidence>
<feature type="region of interest" description="Disordered" evidence="4">
    <location>
        <begin position="1"/>
        <end position="34"/>
    </location>
</feature>
<dbReference type="Pfam" id="PF03514">
    <property type="entry name" value="GRAS"/>
    <property type="match status" value="1"/>
</dbReference>
<protein>
    <submittedName>
        <fullName evidence="5">Uncharacterized protein</fullName>
    </submittedName>
</protein>
<name>A0AAN7LT93_TRANT</name>
<feature type="compositionally biased region" description="Basic and acidic residues" evidence="4">
    <location>
        <begin position="12"/>
        <end position="23"/>
    </location>
</feature>
<evidence type="ECO:0000313" key="5">
    <source>
        <dbReference type="EMBL" id="KAK4791847.1"/>
    </source>
</evidence>
<dbReference type="EMBL" id="JAXQNO010000009">
    <property type="protein sequence ID" value="KAK4791847.1"/>
    <property type="molecule type" value="Genomic_DNA"/>
</dbReference>
<evidence type="ECO:0000256" key="1">
    <source>
        <dbReference type="ARBA" id="ARBA00023015"/>
    </source>
</evidence>
<accession>A0AAN7LT93</accession>
<comment type="similarity">
    <text evidence="3">Belongs to the GRAS family.</text>
</comment>
<keyword evidence="1" id="KW-0805">Transcription regulation</keyword>
<evidence type="ECO:0000256" key="3">
    <source>
        <dbReference type="PROSITE-ProRule" id="PRU01191"/>
    </source>
</evidence>
<keyword evidence="6" id="KW-1185">Reference proteome</keyword>
<dbReference type="Proteomes" id="UP001346149">
    <property type="component" value="Unassembled WGS sequence"/>
</dbReference>
<dbReference type="InterPro" id="IPR005202">
    <property type="entry name" value="TF_GRAS"/>
</dbReference>
<comment type="caution">
    <text evidence="5">The sequence shown here is derived from an EMBL/GenBank/DDBJ whole genome shotgun (WGS) entry which is preliminary data.</text>
</comment>
<proteinExistence type="inferred from homology"/>
<comment type="caution">
    <text evidence="3">Lacks conserved residue(s) required for the propagation of feature annotation.</text>
</comment>
<keyword evidence="2" id="KW-0804">Transcription</keyword>